<feature type="compositionally biased region" description="Basic residues" evidence="1">
    <location>
        <begin position="67"/>
        <end position="83"/>
    </location>
</feature>
<organism evidence="2 3">
    <name type="scientific">Acidipropionibacterium acidipropionici</name>
    <dbReference type="NCBI Taxonomy" id="1748"/>
    <lineage>
        <taxon>Bacteria</taxon>
        <taxon>Bacillati</taxon>
        <taxon>Actinomycetota</taxon>
        <taxon>Actinomycetes</taxon>
        <taxon>Propionibacteriales</taxon>
        <taxon>Propionibacteriaceae</taxon>
        <taxon>Acidipropionibacterium</taxon>
    </lineage>
</organism>
<name>A0AAC9AMK4_9ACTN</name>
<gene>
    <name evidence="2" type="ORF">AXH35_00205</name>
</gene>
<sequence>MPDQELTAAGLIRDLQAQGWSQARIAAAIGRDSRTLRFVLAGTKPGHNLVGALHELSLTGQVTTPIPRRRTRTGKVARVRGRRGQPSITPTDPTLPEPQPEQAREPGTPEGEHARRHGPAGTDSTRQPERRARHTRERNLLRHEVENLPRGRSSHLFQFPRVNETARGQADSALMEILDVARQGAKRMHAKLWIEVGPAGHRERREVRIGDHGGYDAGLAVEGVGLFGGSVLDWMTDQAGNRYEDIADTGTLVGVEIDIW</sequence>
<evidence type="ECO:0000256" key="1">
    <source>
        <dbReference type="SAM" id="MobiDB-lite"/>
    </source>
</evidence>
<dbReference type="RefSeq" id="WP_062818730.1">
    <property type="nucleotide sequence ID" value="NZ_CP014352.1"/>
</dbReference>
<reference evidence="2 3" key="1">
    <citation type="submission" date="2016-02" db="EMBL/GenBank/DDBJ databases">
        <title>Complete Genome Sequence of Propionibacterium acidipropionici ATCC 55737.</title>
        <authorList>
            <person name="Luna Flores C.H."/>
            <person name="Nielsen L.K."/>
            <person name="Marcellin E."/>
        </authorList>
    </citation>
    <scope>NUCLEOTIDE SEQUENCE [LARGE SCALE GENOMIC DNA]</scope>
    <source>
        <strain evidence="2 3">ATCC 55737</strain>
    </source>
</reference>
<feature type="region of interest" description="Disordered" evidence="1">
    <location>
        <begin position="63"/>
        <end position="137"/>
    </location>
</feature>
<protein>
    <submittedName>
        <fullName evidence="2">Uncharacterized protein</fullName>
    </submittedName>
</protein>
<dbReference type="AlphaFoldDB" id="A0AAC9AMK4"/>
<evidence type="ECO:0000313" key="2">
    <source>
        <dbReference type="EMBL" id="AMS04137.1"/>
    </source>
</evidence>
<evidence type="ECO:0000313" key="3">
    <source>
        <dbReference type="Proteomes" id="UP000075221"/>
    </source>
</evidence>
<dbReference type="Proteomes" id="UP000075221">
    <property type="component" value="Chromosome"/>
</dbReference>
<accession>A0AAC9AMK4</accession>
<dbReference type="EMBL" id="CP014352">
    <property type="protein sequence ID" value="AMS04137.1"/>
    <property type="molecule type" value="Genomic_DNA"/>
</dbReference>
<proteinExistence type="predicted"/>